<keyword evidence="11" id="KW-1185">Reference proteome</keyword>
<dbReference type="PROSITE" id="PS50082">
    <property type="entry name" value="WD_REPEATS_2"/>
    <property type="match status" value="3"/>
</dbReference>
<proteinExistence type="inferred from homology"/>
<dbReference type="CDD" id="cd00200">
    <property type="entry name" value="WD40"/>
    <property type="match status" value="1"/>
</dbReference>
<evidence type="ECO:0000256" key="3">
    <source>
        <dbReference type="ARBA" id="ARBA00022574"/>
    </source>
</evidence>
<keyword evidence="7" id="KW-0175">Coiled coil</keyword>
<dbReference type="InterPro" id="IPR036322">
    <property type="entry name" value="WD40_repeat_dom_sf"/>
</dbReference>
<dbReference type="Pfam" id="PF03920">
    <property type="entry name" value="TLE_N"/>
    <property type="match status" value="1"/>
</dbReference>
<feature type="compositionally biased region" description="Low complexity" evidence="8">
    <location>
        <begin position="190"/>
        <end position="202"/>
    </location>
</feature>
<dbReference type="PROSITE" id="PS00678">
    <property type="entry name" value="WD_REPEATS_1"/>
    <property type="match status" value="2"/>
</dbReference>
<dbReference type="PRINTS" id="PR01850">
    <property type="entry name" value="GROUCHOFAMLY"/>
</dbReference>
<evidence type="ECO:0000256" key="2">
    <source>
        <dbReference type="ARBA" id="ARBA00005969"/>
    </source>
</evidence>
<dbReference type="FunFam" id="2.130.10.10:FF:001072">
    <property type="entry name" value="Transcription factor unc-37"/>
    <property type="match status" value="1"/>
</dbReference>
<dbReference type="Proteomes" id="UP001176961">
    <property type="component" value="Unassembled WGS sequence"/>
</dbReference>
<comment type="similarity">
    <text evidence="2">Belongs to the WD repeat Groucho/TLE family.</text>
</comment>
<accession>A0AA36GGD6</accession>
<evidence type="ECO:0000256" key="8">
    <source>
        <dbReference type="SAM" id="MobiDB-lite"/>
    </source>
</evidence>
<dbReference type="AlphaFoldDB" id="A0AA36GGD6"/>
<dbReference type="EMBL" id="CATQJL010000112">
    <property type="protein sequence ID" value="CAJ0593739.1"/>
    <property type="molecule type" value="Genomic_DNA"/>
</dbReference>
<dbReference type="SMART" id="SM00320">
    <property type="entry name" value="WD40"/>
    <property type="match status" value="7"/>
</dbReference>
<dbReference type="GO" id="GO:0003714">
    <property type="term" value="F:transcription corepressor activity"/>
    <property type="evidence" value="ECO:0007669"/>
    <property type="project" value="TreeGrafter"/>
</dbReference>
<evidence type="ECO:0000256" key="1">
    <source>
        <dbReference type="ARBA" id="ARBA00004123"/>
    </source>
</evidence>
<keyword evidence="5" id="KW-0539">Nucleus</keyword>
<dbReference type="Pfam" id="PF00400">
    <property type="entry name" value="WD40"/>
    <property type="match status" value="4"/>
</dbReference>
<dbReference type="InterPro" id="IPR001680">
    <property type="entry name" value="WD40_rpt"/>
</dbReference>
<sequence length="664" mass="71409">MASSSGIFGEKAGGIGSSVPPMKVSSFMEHIDRLKEEFTFMHNQLQQQRNELEKLNAEKENMQRHYMLYYEFQCGMNMEIQKQSELCKRYTAIITQLLPFLPPEHAQQAVTAMERAKQISAQEVGQLMQSNAHSQQMAAMMPAMAGLPGALGMPPVGFQQALAAAAMGAAHRVPEASSSTAPPDRHDQPSRQSSSRPRSISPNGSTSKRMKVDEDADGEGELEIDVQNDDAGAAGHSNGTSSAPPSSIKAPKADGRDSTNSVASSGASTPGPKARNPLEQMGLPGGVFGNLGMNMNPLAAAFSRGGLPPIFDQHAQARMAAGMGLGGPAGGLLNGKPAYSFRTVDGGVLQPTVFPSDAFNAPGIPKSVNRKFELPHGEVVCAVTIAKDNRSVYTGGKGCVKIWDITRTPENLRTPVSTLECLQGNYIRSCKLSADSSSLIVGGEANIITIWDLQTGTIRAELDSESQACYALALSHDHKLLFACCADGNIVVWDIESRTKVTSLPGHQEGASCIDLSSDGSRLWTGGLDNTVRTWDLRERRQLNQFDFPSQIFSLGCCPTEDWVAVGMENNNVEVLNTTRSEKYQLHQHESCVLSLKFAHSGRWFVSTGKDNVLNAWRTPYGASLLQAKESSSVLSCDIASDDSLIVTGSGEKKATVYEVTTYS</sequence>
<evidence type="ECO:0000313" key="11">
    <source>
        <dbReference type="Proteomes" id="UP001176961"/>
    </source>
</evidence>
<evidence type="ECO:0000313" key="10">
    <source>
        <dbReference type="EMBL" id="CAJ0593739.1"/>
    </source>
</evidence>
<feature type="domain" description="Groucho/TLE N-terminal Q-rich" evidence="9">
    <location>
        <begin position="27"/>
        <end position="136"/>
    </location>
</feature>
<dbReference type="InterPro" id="IPR005617">
    <property type="entry name" value="Groucho/TLE_N"/>
</dbReference>
<evidence type="ECO:0000256" key="6">
    <source>
        <dbReference type="PROSITE-ProRule" id="PRU00221"/>
    </source>
</evidence>
<feature type="compositionally biased region" description="Polar residues" evidence="8">
    <location>
        <begin position="258"/>
        <end position="268"/>
    </location>
</feature>
<comment type="subcellular location">
    <subcellularLocation>
        <location evidence="1">Nucleus</location>
    </subcellularLocation>
</comment>
<reference evidence="10" key="1">
    <citation type="submission" date="2023-07" db="EMBL/GenBank/DDBJ databases">
        <authorList>
            <consortium name="CYATHOMIX"/>
        </authorList>
    </citation>
    <scope>NUCLEOTIDE SEQUENCE</scope>
    <source>
        <strain evidence="10">N/A</strain>
    </source>
</reference>
<organism evidence="10 11">
    <name type="scientific">Cylicocyclus nassatus</name>
    <name type="common">Nematode worm</name>
    <dbReference type="NCBI Taxonomy" id="53992"/>
    <lineage>
        <taxon>Eukaryota</taxon>
        <taxon>Metazoa</taxon>
        <taxon>Ecdysozoa</taxon>
        <taxon>Nematoda</taxon>
        <taxon>Chromadorea</taxon>
        <taxon>Rhabditida</taxon>
        <taxon>Rhabditina</taxon>
        <taxon>Rhabditomorpha</taxon>
        <taxon>Strongyloidea</taxon>
        <taxon>Strongylidae</taxon>
        <taxon>Cylicocyclus</taxon>
    </lineage>
</organism>
<dbReference type="InterPro" id="IPR009146">
    <property type="entry name" value="Groucho_enhance"/>
</dbReference>
<dbReference type="GO" id="GO:0005667">
    <property type="term" value="C:transcription regulator complex"/>
    <property type="evidence" value="ECO:0007669"/>
    <property type="project" value="TreeGrafter"/>
</dbReference>
<feature type="compositionally biased region" description="Low complexity" evidence="8">
    <location>
        <begin position="241"/>
        <end position="250"/>
    </location>
</feature>
<comment type="caution">
    <text evidence="10">The sequence shown here is derived from an EMBL/GenBank/DDBJ whole genome shotgun (WGS) entry which is preliminary data.</text>
</comment>
<name>A0AA36GGD6_CYLNA</name>
<dbReference type="PANTHER" id="PTHR10814">
    <property type="entry name" value="TRANSDUCIN-LIKE ENHANCER PROTEIN"/>
    <property type="match status" value="1"/>
</dbReference>
<evidence type="ECO:0000256" key="7">
    <source>
        <dbReference type="SAM" id="Coils"/>
    </source>
</evidence>
<feature type="repeat" description="WD" evidence="6">
    <location>
        <begin position="504"/>
        <end position="545"/>
    </location>
</feature>
<dbReference type="GO" id="GO:0005634">
    <property type="term" value="C:nucleus"/>
    <property type="evidence" value="ECO:0007669"/>
    <property type="project" value="UniProtKB-SubCell"/>
</dbReference>
<feature type="region of interest" description="Disordered" evidence="8">
    <location>
        <begin position="173"/>
        <end position="281"/>
    </location>
</feature>
<dbReference type="PROSITE" id="PS50294">
    <property type="entry name" value="WD_REPEATS_REGION"/>
    <property type="match status" value="1"/>
</dbReference>
<evidence type="ECO:0000256" key="4">
    <source>
        <dbReference type="ARBA" id="ARBA00022737"/>
    </source>
</evidence>
<keyword evidence="4" id="KW-0677">Repeat</keyword>
<feature type="repeat" description="WD" evidence="6">
    <location>
        <begin position="462"/>
        <end position="503"/>
    </location>
</feature>
<dbReference type="SUPFAM" id="SSF50978">
    <property type="entry name" value="WD40 repeat-like"/>
    <property type="match status" value="1"/>
</dbReference>
<evidence type="ECO:0000256" key="5">
    <source>
        <dbReference type="ARBA" id="ARBA00023242"/>
    </source>
</evidence>
<keyword evidence="3 6" id="KW-0853">WD repeat</keyword>
<feature type="compositionally biased region" description="Acidic residues" evidence="8">
    <location>
        <begin position="214"/>
        <end position="228"/>
    </location>
</feature>
<dbReference type="GO" id="GO:0090090">
    <property type="term" value="P:negative regulation of canonical Wnt signaling pathway"/>
    <property type="evidence" value="ECO:0007669"/>
    <property type="project" value="TreeGrafter"/>
</dbReference>
<protein>
    <recommendedName>
        <fullName evidence="9">Groucho/TLE N-terminal Q-rich domain-containing protein</fullName>
    </recommendedName>
</protein>
<dbReference type="InterPro" id="IPR019775">
    <property type="entry name" value="WD40_repeat_CS"/>
</dbReference>
<feature type="repeat" description="WD" evidence="6">
    <location>
        <begin position="586"/>
        <end position="627"/>
    </location>
</feature>
<feature type="coiled-coil region" evidence="7">
    <location>
        <begin position="31"/>
        <end position="65"/>
    </location>
</feature>
<dbReference type="PANTHER" id="PTHR10814:SF21">
    <property type="entry name" value="PROTEIN GROUCHO"/>
    <property type="match status" value="1"/>
</dbReference>
<dbReference type="InterPro" id="IPR015943">
    <property type="entry name" value="WD40/YVTN_repeat-like_dom_sf"/>
</dbReference>
<dbReference type="Gene3D" id="2.130.10.10">
    <property type="entry name" value="YVTN repeat-like/Quinoprotein amine dehydrogenase"/>
    <property type="match status" value="1"/>
</dbReference>
<evidence type="ECO:0000259" key="9">
    <source>
        <dbReference type="Pfam" id="PF03920"/>
    </source>
</evidence>
<gene>
    <name evidence="10" type="ORF">CYNAS_LOCUS5722</name>
</gene>